<dbReference type="InterPro" id="IPR001872">
    <property type="entry name" value="Peptidase_A8"/>
</dbReference>
<keyword evidence="4 9" id="KW-0812">Transmembrane</keyword>
<dbReference type="Pfam" id="PF01252">
    <property type="entry name" value="Peptidase_A8"/>
    <property type="match status" value="1"/>
</dbReference>
<evidence type="ECO:0000256" key="2">
    <source>
        <dbReference type="ARBA" id="ARBA00022475"/>
    </source>
</evidence>
<dbReference type="HAMAP" id="MF_00161">
    <property type="entry name" value="LspA"/>
    <property type="match status" value="1"/>
</dbReference>
<feature type="active site" evidence="9">
    <location>
        <position position="142"/>
    </location>
</feature>
<feature type="compositionally biased region" description="Low complexity" evidence="11">
    <location>
        <begin position="207"/>
        <end position="223"/>
    </location>
</feature>
<keyword evidence="6 9" id="KW-0378">Hydrolase</keyword>
<keyword evidence="3 9" id="KW-0645">Protease</keyword>
<evidence type="ECO:0000313" key="12">
    <source>
        <dbReference type="EMBL" id="MBB4784485.1"/>
    </source>
</evidence>
<comment type="similarity">
    <text evidence="1 9 10">Belongs to the peptidase A8 family.</text>
</comment>
<keyword evidence="13" id="KW-1185">Reference proteome</keyword>
<dbReference type="PANTHER" id="PTHR33695:SF1">
    <property type="entry name" value="LIPOPROTEIN SIGNAL PEPTIDASE"/>
    <property type="match status" value="1"/>
</dbReference>
<dbReference type="PRINTS" id="PR00781">
    <property type="entry name" value="LIPOSIGPTASE"/>
</dbReference>
<dbReference type="Proteomes" id="UP000530530">
    <property type="component" value="Unassembled WGS sequence"/>
</dbReference>
<name>A0ABR6LQ85_9ACTN</name>
<evidence type="ECO:0000256" key="9">
    <source>
        <dbReference type="HAMAP-Rule" id="MF_00161"/>
    </source>
</evidence>
<evidence type="ECO:0000256" key="11">
    <source>
        <dbReference type="SAM" id="MobiDB-lite"/>
    </source>
</evidence>
<keyword evidence="8 9" id="KW-0472">Membrane</keyword>
<feature type="transmembrane region" description="Helical" evidence="9">
    <location>
        <begin position="137"/>
        <end position="157"/>
    </location>
</feature>
<organism evidence="12 13">
    <name type="scientific">Streptomyces rapamycinicus</name>
    <dbReference type="NCBI Taxonomy" id="1226757"/>
    <lineage>
        <taxon>Bacteria</taxon>
        <taxon>Bacillati</taxon>
        <taxon>Actinomycetota</taxon>
        <taxon>Actinomycetes</taxon>
        <taxon>Kitasatosporales</taxon>
        <taxon>Streptomycetaceae</taxon>
        <taxon>Streptomyces</taxon>
        <taxon>Streptomyces violaceusniger group</taxon>
    </lineage>
</organism>
<evidence type="ECO:0000256" key="3">
    <source>
        <dbReference type="ARBA" id="ARBA00022670"/>
    </source>
</evidence>
<feature type="transmembrane region" description="Helical" evidence="9">
    <location>
        <begin position="95"/>
        <end position="111"/>
    </location>
</feature>
<comment type="catalytic activity">
    <reaction evidence="9">
        <text>Release of signal peptides from bacterial membrane prolipoproteins. Hydrolyzes -Xaa-Yaa-Zaa-|-(S,diacylglyceryl)Cys-, in which Xaa is hydrophobic (preferably Leu), and Yaa (Ala or Ser) and Zaa (Gly or Ala) have small, neutral side chains.</text>
        <dbReference type="EC" id="3.4.23.36"/>
    </reaction>
</comment>
<evidence type="ECO:0000256" key="7">
    <source>
        <dbReference type="ARBA" id="ARBA00022989"/>
    </source>
</evidence>
<evidence type="ECO:0000313" key="13">
    <source>
        <dbReference type="Proteomes" id="UP000530530"/>
    </source>
</evidence>
<dbReference type="EC" id="3.4.23.36" evidence="9"/>
<dbReference type="EMBL" id="JACHNG010000001">
    <property type="protein sequence ID" value="MBB4784485.1"/>
    <property type="molecule type" value="Genomic_DNA"/>
</dbReference>
<feature type="compositionally biased region" description="Pro residues" evidence="11">
    <location>
        <begin position="224"/>
        <end position="247"/>
    </location>
</feature>
<comment type="subcellular location">
    <subcellularLocation>
        <location evidence="9">Cell membrane</location>
        <topology evidence="9">Multi-pass membrane protein</topology>
    </subcellularLocation>
</comment>
<evidence type="ECO:0000256" key="5">
    <source>
        <dbReference type="ARBA" id="ARBA00022750"/>
    </source>
</evidence>
<gene>
    <name evidence="9" type="primary">lspA</name>
    <name evidence="12" type="ORF">BJY27_005446</name>
</gene>
<evidence type="ECO:0000256" key="8">
    <source>
        <dbReference type="ARBA" id="ARBA00023136"/>
    </source>
</evidence>
<comment type="pathway">
    <text evidence="9">Protein modification; lipoprotein biosynthesis (signal peptide cleavage).</text>
</comment>
<keyword evidence="7 9" id="KW-1133">Transmembrane helix</keyword>
<evidence type="ECO:0000256" key="1">
    <source>
        <dbReference type="ARBA" id="ARBA00006139"/>
    </source>
</evidence>
<dbReference type="RefSeq" id="WP_158634882.1">
    <property type="nucleotide sequence ID" value="NZ_CP157809.1"/>
</dbReference>
<feature type="region of interest" description="Disordered" evidence="11">
    <location>
        <begin position="163"/>
        <end position="256"/>
    </location>
</feature>
<evidence type="ECO:0000256" key="10">
    <source>
        <dbReference type="RuleBase" id="RU004181"/>
    </source>
</evidence>
<dbReference type="PANTHER" id="PTHR33695">
    <property type="entry name" value="LIPOPROTEIN SIGNAL PEPTIDASE"/>
    <property type="match status" value="1"/>
</dbReference>
<evidence type="ECO:0000256" key="4">
    <source>
        <dbReference type="ARBA" id="ARBA00022692"/>
    </source>
</evidence>
<comment type="caution">
    <text evidence="9">Lacks conserved residue(s) required for the propagation of feature annotation.</text>
</comment>
<reference evidence="12 13" key="1">
    <citation type="submission" date="2020-08" db="EMBL/GenBank/DDBJ databases">
        <title>Sequencing the genomes of 1000 actinobacteria strains.</title>
        <authorList>
            <person name="Klenk H.-P."/>
        </authorList>
    </citation>
    <scope>NUCLEOTIDE SEQUENCE [LARGE SCALE GENOMIC DNA]</scope>
    <source>
        <strain evidence="12 13">DSM 41530</strain>
    </source>
</reference>
<comment type="caution">
    <text evidence="12">The sequence shown here is derived from an EMBL/GenBank/DDBJ whole genome shotgun (WGS) entry which is preliminary data.</text>
</comment>
<feature type="active site" evidence="9">
    <location>
        <position position="127"/>
    </location>
</feature>
<keyword evidence="5 9" id="KW-0064">Aspartyl protease</keyword>
<sequence length="256" mass="25520">MKPHPATGRLLFPLVALAVILADQLSKAMALAAWSGTAGPQARFGPFCALLVRNTGVAFGLGQSRPALIVVITLAGAVATLGAAGAGLRVRGRGAALGLGLIAGGAMGNGADRMIRSPGPLRGAVIDWITLDARGPVFNLADVALITGTLLTAALLLRRPSRTYERTARPGTSGPGTGLDPVAVSLPPCAPRPDRRPDPPPAPSRGPSPSASPHSSQPRSASPPEAPSPSPGSAPAAPPPSPAPGSPAPRGTPRSP</sequence>
<keyword evidence="2 9" id="KW-1003">Cell membrane</keyword>
<dbReference type="GO" id="GO:0004190">
    <property type="term" value="F:aspartic-type endopeptidase activity"/>
    <property type="evidence" value="ECO:0007669"/>
    <property type="project" value="UniProtKB-EC"/>
</dbReference>
<accession>A0ABR6LQ85</accession>
<feature type="transmembrane region" description="Helical" evidence="9">
    <location>
        <begin position="67"/>
        <end position="88"/>
    </location>
</feature>
<protein>
    <recommendedName>
        <fullName evidence="9">Lipoprotein signal peptidase</fullName>
        <ecNumber evidence="9">3.4.23.36</ecNumber>
    </recommendedName>
    <alternativeName>
        <fullName evidence="9">Prolipoprotein signal peptidase</fullName>
    </alternativeName>
    <alternativeName>
        <fullName evidence="9">Signal peptidase II</fullName>
        <shortName evidence="9">SPase II</shortName>
    </alternativeName>
</protein>
<comment type="function">
    <text evidence="9">This protein specifically catalyzes the removal of signal peptides from prolipoproteins.</text>
</comment>
<evidence type="ECO:0000256" key="6">
    <source>
        <dbReference type="ARBA" id="ARBA00022801"/>
    </source>
</evidence>
<proteinExistence type="inferred from homology"/>